<organism evidence="2">
    <name type="scientific">Strombidium rassoulzadegani</name>
    <dbReference type="NCBI Taxonomy" id="1082188"/>
    <lineage>
        <taxon>Eukaryota</taxon>
        <taxon>Sar</taxon>
        <taxon>Alveolata</taxon>
        <taxon>Ciliophora</taxon>
        <taxon>Intramacronucleata</taxon>
        <taxon>Spirotrichea</taxon>
        <taxon>Oligotrichia</taxon>
        <taxon>Strombidiidae</taxon>
        <taxon>Strombidium</taxon>
    </lineage>
</organism>
<name>A0A7S3FUA7_9SPIT</name>
<gene>
    <name evidence="2" type="ORF">SRAS04492_LOCUS1669</name>
</gene>
<sequence length="295" mass="33896">MWWEKHAQLNESQLKPVDVQKEDLMKIYKADKKAGSEEDKLLPQMIRDYILHDRGNSIFLSDSFANLPSPVSEGKTIKNLFKFNEEEGDEKKKFDRENKEKNEIRIEGKEKGKESTKKQDQQLAKKLNLKLFNQNNIIQQIDKIVFDSALDSSHPPSKRHHHRKDASGKQGSTSREDQEQPGKEKEPRYKVALDSSEFLNNEDPYLDLQETRIINQMKQIDSSIDNSFCSRSLNNDLLPYPLPADNSLGAINTTYQEEDSYVNPSNISRVNQSAFIEGGVNCSGSFWSHSKFTNP</sequence>
<proteinExistence type="predicted"/>
<dbReference type="EMBL" id="HBIA01003231">
    <property type="protein sequence ID" value="CAE0229885.1"/>
    <property type="molecule type" value="Transcribed_RNA"/>
</dbReference>
<dbReference type="AlphaFoldDB" id="A0A7S3FUA7"/>
<feature type="compositionally biased region" description="Basic and acidic residues" evidence="1">
    <location>
        <begin position="174"/>
        <end position="190"/>
    </location>
</feature>
<reference evidence="2" key="1">
    <citation type="submission" date="2021-01" db="EMBL/GenBank/DDBJ databases">
        <authorList>
            <person name="Corre E."/>
            <person name="Pelletier E."/>
            <person name="Niang G."/>
            <person name="Scheremetjew M."/>
            <person name="Finn R."/>
            <person name="Kale V."/>
            <person name="Holt S."/>
            <person name="Cochrane G."/>
            <person name="Meng A."/>
            <person name="Brown T."/>
            <person name="Cohen L."/>
        </authorList>
    </citation>
    <scope>NUCLEOTIDE SEQUENCE</scope>
    <source>
        <strain evidence="2">Ras09</strain>
    </source>
</reference>
<evidence type="ECO:0000313" key="2">
    <source>
        <dbReference type="EMBL" id="CAE0229885.1"/>
    </source>
</evidence>
<accession>A0A7S3FUA7</accession>
<feature type="region of interest" description="Disordered" evidence="1">
    <location>
        <begin position="149"/>
        <end position="190"/>
    </location>
</feature>
<evidence type="ECO:0000256" key="1">
    <source>
        <dbReference type="SAM" id="MobiDB-lite"/>
    </source>
</evidence>
<feature type="region of interest" description="Disordered" evidence="1">
    <location>
        <begin position="87"/>
        <end position="119"/>
    </location>
</feature>
<protein>
    <submittedName>
        <fullName evidence="2">Uncharacterized protein</fullName>
    </submittedName>
</protein>